<reference evidence="1 2" key="1">
    <citation type="submission" date="2014-04" db="EMBL/GenBank/DDBJ databases">
        <authorList>
            <consortium name="DOE Joint Genome Institute"/>
            <person name="Kuo A."/>
            <person name="Girlanda M."/>
            <person name="Perotto S."/>
            <person name="Kohler A."/>
            <person name="Nagy L.G."/>
            <person name="Floudas D."/>
            <person name="Copeland A."/>
            <person name="Barry K.W."/>
            <person name="Cichocki N."/>
            <person name="Veneault-Fourrey C."/>
            <person name="LaButti K."/>
            <person name="Lindquist E.A."/>
            <person name="Lipzen A."/>
            <person name="Lundell T."/>
            <person name="Morin E."/>
            <person name="Murat C."/>
            <person name="Sun H."/>
            <person name="Tunlid A."/>
            <person name="Henrissat B."/>
            <person name="Grigoriev I.V."/>
            <person name="Hibbett D.S."/>
            <person name="Martin F."/>
            <person name="Nordberg H.P."/>
            <person name="Cantor M.N."/>
            <person name="Hua S.X."/>
        </authorList>
    </citation>
    <scope>NUCLEOTIDE SEQUENCE [LARGE SCALE GENOMIC DNA]</scope>
    <source>
        <strain evidence="1 2">MUT 4182</strain>
    </source>
</reference>
<proteinExistence type="predicted"/>
<organism evidence="1 2">
    <name type="scientific">Tulasnella calospora MUT 4182</name>
    <dbReference type="NCBI Taxonomy" id="1051891"/>
    <lineage>
        <taxon>Eukaryota</taxon>
        <taxon>Fungi</taxon>
        <taxon>Dikarya</taxon>
        <taxon>Basidiomycota</taxon>
        <taxon>Agaricomycotina</taxon>
        <taxon>Agaricomycetes</taxon>
        <taxon>Cantharellales</taxon>
        <taxon>Tulasnellaceae</taxon>
        <taxon>Tulasnella</taxon>
    </lineage>
</organism>
<dbReference type="EMBL" id="KN823324">
    <property type="protein sequence ID" value="KIO17989.1"/>
    <property type="molecule type" value="Genomic_DNA"/>
</dbReference>
<dbReference type="Proteomes" id="UP000054248">
    <property type="component" value="Unassembled WGS sequence"/>
</dbReference>
<evidence type="ECO:0000313" key="1">
    <source>
        <dbReference type="EMBL" id="KIO17989.1"/>
    </source>
</evidence>
<accession>A0A0C3Q4X4</accession>
<name>A0A0C3Q4X4_9AGAM</name>
<gene>
    <name evidence="1" type="ORF">M407DRAFT_163912</name>
</gene>
<protein>
    <submittedName>
        <fullName evidence="1">Uncharacterized protein</fullName>
    </submittedName>
</protein>
<keyword evidence="2" id="KW-1185">Reference proteome</keyword>
<sequence>MPRPNAAIGNTLEQLSYATNSFPICRLTRLPNSAHRAARTNRAPAAVRTACRPQRSLSSSRAPAAAIVKFELRGSHRFWNAHTPLLPNVGRHALRDLTYSLYLRLLPFNSKFYLVISISLRAREQNGEDGRVPAIATSPRDFSMPHITTILHSSTVGFRIKFRIEWYARGADRREGRGLPGVSFFTH</sequence>
<evidence type="ECO:0000313" key="2">
    <source>
        <dbReference type="Proteomes" id="UP000054248"/>
    </source>
</evidence>
<reference evidence="2" key="2">
    <citation type="submission" date="2015-01" db="EMBL/GenBank/DDBJ databases">
        <title>Evolutionary Origins and Diversification of the Mycorrhizal Mutualists.</title>
        <authorList>
            <consortium name="DOE Joint Genome Institute"/>
            <consortium name="Mycorrhizal Genomics Consortium"/>
            <person name="Kohler A."/>
            <person name="Kuo A."/>
            <person name="Nagy L.G."/>
            <person name="Floudas D."/>
            <person name="Copeland A."/>
            <person name="Barry K.W."/>
            <person name="Cichocki N."/>
            <person name="Veneault-Fourrey C."/>
            <person name="LaButti K."/>
            <person name="Lindquist E.A."/>
            <person name="Lipzen A."/>
            <person name="Lundell T."/>
            <person name="Morin E."/>
            <person name="Murat C."/>
            <person name="Riley R."/>
            <person name="Ohm R."/>
            <person name="Sun H."/>
            <person name="Tunlid A."/>
            <person name="Henrissat B."/>
            <person name="Grigoriev I.V."/>
            <person name="Hibbett D.S."/>
            <person name="Martin F."/>
        </authorList>
    </citation>
    <scope>NUCLEOTIDE SEQUENCE [LARGE SCALE GENOMIC DNA]</scope>
    <source>
        <strain evidence="2">MUT 4182</strain>
    </source>
</reference>
<dbReference type="HOGENOM" id="CLU_1448728_0_0_1"/>
<dbReference type="AlphaFoldDB" id="A0A0C3Q4X4"/>